<accession>A0ABX3IHA5</accession>
<evidence type="ECO:0000313" key="1">
    <source>
        <dbReference type="EMBL" id="ONN27211.1"/>
    </source>
</evidence>
<name>A0ABX3IHA5_9BACT</name>
<protein>
    <recommendedName>
        <fullName evidence="3">DUF3352 domain-containing protein</fullName>
    </recommendedName>
</protein>
<reference evidence="1 2" key="1">
    <citation type="submission" date="2015-06" db="EMBL/GenBank/DDBJ databases">
        <title>Genome sequencing of Thermotogales isolates from hydrothermal vents.</title>
        <authorList>
            <person name="Haverkamp T.H."/>
            <person name="Kublanov I.V."/>
            <person name="Nesbo C.L."/>
        </authorList>
    </citation>
    <scope>NUCLEOTIDE SEQUENCE [LARGE SCALE GENOMIC DNA]</scope>
    <source>
        <strain evidence="2">ik275mar</strain>
    </source>
</reference>
<dbReference type="Proteomes" id="UP000242616">
    <property type="component" value="Unassembled WGS sequence"/>
</dbReference>
<evidence type="ECO:0000313" key="2">
    <source>
        <dbReference type="Proteomes" id="UP000242616"/>
    </source>
</evidence>
<comment type="caution">
    <text evidence="1">The sequence shown here is derived from an EMBL/GenBank/DDBJ whole genome shotgun (WGS) entry which is preliminary data.</text>
</comment>
<dbReference type="RefSeq" id="WP_077198329.1">
    <property type="nucleotide sequence ID" value="NZ_LBFC01000018.1"/>
</dbReference>
<proteinExistence type="predicted"/>
<sequence>MKKILISVFLLIVVFAFSNILNFVPLDYSLFIQFQNTGKIYSDLKKVPFVNFVLSDEGLSFENYFINYIENMGYKEGIDKEKFLRIFSKNVLFLSKGGEVVLDDTLSFDINYYFDILRNLSKDSALIFETDNATEISSYFGKLLDEKVKIDDGVFFIGDFLYAKQFKDYYIISGSKTTLEYLISVYKNPELQFSNVEKSISSILEEDTWICGYSKGSALKINLPFTVEGGNVKTEYLFFKGKVEDGVLRIQIHQKTNNYYKRNALVDDLMENIPVLGNYFAGITVEDSKEALKIIEPWVFTIESTDLTKFYNLAENLIENSTSTFYVVGDVDDSTSVSVAFLFKLSDGYENIKKIFEKYLAKYDKIKDEWVINISKKFKLYFYEYEQFFVVSNIEKSYYAKKARVKKLMDIAAYNFLDRKRSYDVKVFLDIGDLVYKFLGIRINSKVIFWQEKSGYFINYFLDIM</sequence>
<evidence type="ECO:0008006" key="3">
    <source>
        <dbReference type="Google" id="ProtNLM"/>
    </source>
</evidence>
<keyword evidence="2" id="KW-1185">Reference proteome</keyword>
<organism evidence="1 2">
    <name type="scientific">Thermosipho affectus</name>
    <dbReference type="NCBI Taxonomy" id="660294"/>
    <lineage>
        <taxon>Bacteria</taxon>
        <taxon>Thermotogati</taxon>
        <taxon>Thermotogota</taxon>
        <taxon>Thermotogae</taxon>
        <taxon>Thermotogales</taxon>
        <taxon>Fervidobacteriaceae</taxon>
        <taxon>Thermosipho</taxon>
    </lineage>
</organism>
<gene>
    <name evidence="1" type="ORF">XJ44_05360</name>
</gene>
<dbReference type="EMBL" id="LBFC01000018">
    <property type="protein sequence ID" value="ONN27211.1"/>
    <property type="molecule type" value="Genomic_DNA"/>
</dbReference>